<dbReference type="AlphaFoldDB" id="A0A919N4L3"/>
<proteinExistence type="predicted"/>
<accession>A0A919N4L3</accession>
<comment type="caution">
    <text evidence="2">The sequence shown here is derived from an EMBL/GenBank/DDBJ whole genome shotgun (WGS) entry which is preliminary data.</text>
</comment>
<feature type="region of interest" description="Disordered" evidence="1">
    <location>
        <begin position="1"/>
        <end position="54"/>
    </location>
</feature>
<keyword evidence="3" id="KW-1185">Reference proteome</keyword>
<dbReference type="Proteomes" id="UP000629619">
    <property type="component" value="Unassembled WGS sequence"/>
</dbReference>
<evidence type="ECO:0000313" key="3">
    <source>
        <dbReference type="Proteomes" id="UP000629619"/>
    </source>
</evidence>
<feature type="compositionally biased region" description="Low complexity" evidence="1">
    <location>
        <begin position="41"/>
        <end position="51"/>
    </location>
</feature>
<dbReference type="EMBL" id="BOMW01000017">
    <property type="protein sequence ID" value="GIF04182.1"/>
    <property type="molecule type" value="Genomic_DNA"/>
</dbReference>
<name>A0A919N4L3_9ACTN</name>
<gene>
    <name evidence="2" type="ORF">Asi03nite_17200</name>
</gene>
<organism evidence="2 3">
    <name type="scientific">Actinoplanes siamensis</name>
    <dbReference type="NCBI Taxonomy" id="1223317"/>
    <lineage>
        <taxon>Bacteria</taxon>
        <taxon>Bacillati</taxon>
        <taxon>Actinomycetota</taxon>
        <taxon>Actinomycetes</taxon>
        <taxon>Micromonosporales</taxon>
        <taxon>Micromonosporaceae</taxon>
        <taxon>Actinoplanes</taxon>
    </lineage>
</organism>
<reference evidence="2" key="1">
    <citation type="submission" date="2021-01" db="EMBL/GenBank/DDBJ databases">
        <title>Whole genome shotgun sequence of Actinoplanes siamensis NBRC 109076.</title>
        <authorList>
            <person name="Komaki H."/>
            <person name="Tamura T."/>
        </authorList>
    </citation>
    <scope>NUCLEOTIDE SEQUENCE</scope>
    <source>
        <strain evidence="2">NBRC 109076</strain>
    </source>
</reference>
<sequence>MNAELSGEIATSAVPGAQPEPAMATNSMEMSPVGGGSVITSPADAGDAWSSDDARTASATHPAVNNLFTSFPFGSEAGQDKLLIYFNVSQQQPNKSPEFLMPIEKEADRALTYRKAPKGLRYGGVDTV</sequence>
<protein>
    <submittedName>
        <fullName evidence="2">Uncharacterized protein</fullName>
    </submittedName>
</protein>
<evidence type="ECO:0000256" key="1">
    <source>
        <dbReference type="SAM" id="MobiDB-lite"/>
    </source>
</evidence>
<evidence type="ECO:0000313" key="2">
    <source>
        <dbReference type="EMBL" id="GIF04182.1"/>
    </source>
</evidence>